<dbReference type="CDD" id="cd10150">
    <property type="entry name" value="CobN_like"/>
    <property type="match status" value="1"/>
</dbReference>
<evidence type="ECO:0000259" key="3">
    <source>
        <dbReference type="Pfam" id="PF02514"/>
    </source>
</evidence>
<name>A0A7J3Z6A0_9CREN</name>
<dbReference type="InterPro" id="IPR003672">
    <property type="entry name" value="CobN/Mg_chltase"/>
</dbReference>
<dbReference type="EMBL" id="DRYQ01000044">
    <property type="protein sequence ID" value="HHQ50316.1"/>
    <property type="molecule type" value="Genomic_DNA"/>
</dbReference>
<evidence type="ECO:0000256" key="1">
    <source>
        <dbReference type="ARBA" id="ARBA00010851"/>
    </source>
</evidence>
<comment type="caution">
    <text evidence="4">The sequence shown here is derived from an EMBL/GenBank/DDBJ whole genome shotgun (WGS) entry which is preliminary data.</text>
</comment>
<dbReference type="NCBIfam" id="TIGR02025">
    <property type="entry name" value="BchH"/>
    <property type="match status" value="1"/>
</dbReference>
<feature type="coiled-coil region" evidence="2">
    <location>
        <begin position="626"/>
        <end position="653"/>
    </location>
</feature>
<evidence type="ECO:0000256" key="2">
    <source>
        <dbReference type="SAM" id="Coils"/>
    </source>
</evidence>
<evidence type="ECO:0000313" key="4">
    <source>
        <dbReference type="EMBL" id="HHQ50316.1"/>
    </source>
</evidence>
<organism evidence="4">
    <name type="scientific">Ignisphaera aggregans</name>
    <dbReference type="NCBI Taxonomy" id="334771"/>
    <lineage>
        <taxon>Archaea</taxon>
        <taxon>Thermoproteota</taxon>
        <taxon>Thermoprotei</taxon>
        <taxon>Desulfurococcales</taxon>
        <taxon>Desulfurococcaceae</taxon>
        <taxon>Ignisphaera</taxon>
    </lineage>
</organism>
<sequence>MGGSVRFVLISTKTSLKTLFEAVKSVEEEAGVKVDLDVIYVCDLSKLDPREVASRISKADVVLVDVRGGVPSYLGDAISSSQARAVVPLIGLAPYLKLGKLSGEALIKKQKPLDFDSNRIDVNKVFKVLNVVEKVSRTIPLGVLRDYRNYIWLTRYWAYWGRRNLENMFKLILSEYFGIKIVFEEPKKEFDNCLLVHEKGCVDEVAVPRKPSVAVFLYGGMHFEQCLPVATALKKELERLGIGSLLIVGGSGETIPIQLETLRKFTTISGRPLVDAVINLQWFVINGGPYGGDVEPTRRLFLDSGYILFNGLIAYMRRYSDWKSDPMGLSPIEVLTGVALPEMDGAIEPIISATVDDTENTSIVVLKERVRKKAARVAKWVHLRYKPNREKRVAIVIYNYPPGEENVGTAAYLDVFASLEVLLKALKEAGYGAEVKSKEELASLVKNLLVNSPKWGLHRRDSIKLSLSKYLEYYNSLQRELREGVERVWGSPPGGINVDDEGNFVIPGVILGNVFIGVQPARGLHDDPKKLYHSKDLPPHHQYIAFYHWVKDVFKADAIIHFGTHGTLELLPGKETALSENCWPDVLIADLPHIYVYHVTNPSEMSIAKRRGYAYVVTYGTPPFANADLYGEYSELEQLIREYEEERDAEKKSVLLKLMKERCEKLHIRFTSVEDLHNYLYELKKSAIPKGLHVLGKTWSDEDVASYIFFVVKRDGEVKALTRLIVEEQGLSYDEVVSNPSRVYNGVRGSEVLENAERLAKEMIMRVIRGGEPNAIAKKFFKRLRDDAVKTLEFARDLYSRIKKSNEVEAVLKALSGLYIEPRVAGDPIRTPEVFPTGCHGYAFDPRLIPSKAAYIKGSKIAEELVKGFKERYGRYPETMSFVLWGFETAQTRGETVGMILQLLGVRLVRDRGPWNPRVEVIPLEQLGRPRIDVAITICGFFRDMFPNLVQLLSQAVKLVAQLNEPPEVNYVKKHYLKLREAFSEELALARIFGPKPGTYGTRLPEFIESSSWSSEEELAGVYIEDMGYAYTDRLHGTEAKKPLVEVLKSVDLVAQVRSTTEYDIGDLDHYYEFMGGLRRAIEMLAGRRVDALWVDTTGARDSVKSAEEAVEFWVRARLLNPKWISAMLEHGYDGARAIMNRVEYLLGHAALTKAVAEWMWIEVANTYVLNPEVREKMKRANPWAFHRVIEVLYEAHKRGYWKPSEELLEEIERIRLEVEQMLE</sequence>
<dbReference type="GO" id="GO:0015995">
    <property type="term" value="P:chlorophyll biosynthetic process"/>
    <property type="evidence" value="ECO:0007669"/>
    <property type="project" value="InterPro"/>
</dbReference>
<dbReference type="PANTHER" id="PTHR44119">
    <property type="entry name" value="MAGNESIUM-CHELATASE SUBUNIT CHLH, CHLOROPLASTIC"/>
    <property type="match status" value="1"/>
</dbReference>
<dbReference type="AlphaFoldDB" id="A0A7J3Z6A0"/>
<dbReference type="Pfam" id="PF02514">
    <property type="entry name" value="CobN-Mg_chel"/>
    <property type="match status" value="1"/>
</dbReference>
<keyword evidence="2" id="KW-0175">Coiled coil</keyword>
<dbReference type="EC" id="6.6.1.1" evidence="4"/>
<proteinExistence type="inferred from homology"/>
<dbReference type="GO" id="GO:0016851">
    <property type="term" value="F:magnesium chelatase activity"/>
    <property type="evidence" value="ECO:0007669"/>
    <property type="project" value="UniProtKB-EC"/>
</dbReference>
<comment type="similarity">
    <text evidence="1">Belongs to the Mg-chelatase subunit H family.</text>
</comment>
<gene>
    <name evidence="4" type="primary">bchH</name>
    <name evidence="4" type="ORF">ENM66_03080</name>
</gene>
<reference evidence="4" key="1">
    <citation type="journal article" date="2020" name="mSystems">
        <title>Genome- and Community-Level Interaction Insights into Carbon Utilization and Element Cycling Functions of Hydrothermarchaeota in Hydrothermal Sediment.</title>
        <authorList>
            <person name="Zhou Z."/>
            <person name="Liu Y."/>
            <person name="Xu W."/>
            <person name="Pan J."/>
            <person name="Luo Z.H."/>
            <person name="Li M."/>
        </authorList>
    </citation>
    <scope>NUCLEOTIDE SEQUENCE [LARGE SCALE GENOMIC DNA]</scope>
    <source>
        <strain evidence="4">SpSt-1105</strain>
    </source>
</reference>
<feature type="domain" description="CobN/magnesium chelatase" evidence="3">
    <location>
        <begin position="155"/>
        <end position="1207"/>
    </location>
</feature>
<dbReference type="InterPro" id="IPR011771">
    <property type="entry name" value="BchH"/>
</dbReference>
<protein>
    <submittedName>
        <fullName evidence="4">Magnesium chelatase subunit H</fullName>
        <ecNumber evidence="4">6.6.1.1</ecNumber>
    </submittedName>
</protein>
<accession>A0A7J3Z6A0</accession>
<dbReference type="PANTHER" id="PTHR44119:SF1">
    <property type="entry name" value="MAGNESIUM-CHELATASE SUBUNIT CHLH, CHLOROPLASTIC"/>
    <property type="match status" value="1"/>
</dbReference>
<keyword evidence="4" id="KW-0436">Ligase</keyword>